<dbReference type="PRINTS" id="PR00035">
    <property type="entry name" value="HTHGNTR"/>
</dbReference>
<dbReference type="Proteomes" id="UP000310636">
    <property type="component" value="Unassembled WGS sequence"/>
</dbReference>
<dbReference type="InterPro" id="IPR000524">
    <property type="entry name" value="Tscrpt_reg_HTH_GntR"/>
</dbReference>
<dbReference type="GO" id="GO:0003677">
    <property type="term" value="F:DNA binding"/>
    <property type="evidence" value="ECO:0007669"/>
    <property type="project" value="UniProtKB-KW"/>
</dbReference>
<name>A0A4V3WE38_9BACL</name>
<dbReference type="SUPFAM" id="SSF48008">
    <property type="entry name" value="GntR ligand-binding domain-like"/>
    <property type="match status" value="1"/>
</dbReference>
<keyword evidence="6" id="KW-1185">Reference proteome</keyword>
<dbReference type="PANTHER" id="PTHR43537:SF24">
    <property type="entry name" value="GLUCONATE OPERON TRANSCRIPTIONAL REPRESSOR"/>
    <property type="match status" value="1"/>
</dbReference>
<dbReference type="Gene3D" id="1.20.120.530">
    <property type="entry name" value="GntR ligand-binding domain-like"/>
    <property type="match status" value="1"/>
</dbReference>
<evidence type="ECO:0000256" key="1">
    <source>
        <dbReference type="ARBA" id="ARBA00023015"/>
    </source>
</evidence>
<evidence type="ECO:0000259" key="4">
    <source>
        <dbReference type="PROSITE" id="PS50949"/>
    </source>
</evidence>
<dbReference type="InterPro" id="IPR008920">
    <property type="entry name" value="TF_FadR/GntR_C"/>
</dbReference>
<dbReference type="Pfam" id="PF07729">
    <property type="entry name" value="FCD"/>
    <property type="match status" value="1"/>
</dbReference>
<dbReference type="InterPro" id="IPR011711">
    <property type="entry name" value="GntR_C"/>
</dbReference>
<proteinExistence type="predicted"/>
<sequence>MEPNNGKGIVSDMSSSLESRAYQELRRRIISAEYLPGALLSENDLAEQLQMSRTPIRAAINLLMTEGFVESLRGRGVLVKDISFREYGEMLETFISLQIYALDTIGRRALPLDLEALGKYLVKSEEAMVTMDIPAYYDNSFSFGETIVGAIHNDHMMKVLSQIRGKYMFKMVSFRKMYPQYKPHKSQESNRLIYEALSRGDLATAKSAVLEIYTSSYEQMKLRGMM</sequence>
<gene>
    <name evidence="5" type="ORF">E6C55_24220</name>
</gene>
<protein>
    <submittedName>
        <fullName evidence="5">GntR family transcriptional regulator</fullName>
    </submittedName>
</protein>
<dbReference type="InterPro" id="IPR036390">
    <property type="entry name" value="WH_DNA-bd_sf"/>
</dbReference>
<dbReference type="SMART" id="SM00345">
    <property type="entry name" value="HTH_GNTR"/>
    <property type="match status" value="1"/>
</dbReference>
<keyword evidence="1" id="KW-0805">Transcription regulation</keyword>
<dbReference type="AlphaFoldDB" id="A0A4V3WE38"/>
<dbReference type="RefSeq" id="WP_136372407.1">
    <property type="nucleotide sequence ID" value="NZ_SSOB01000038.1"/>
</dbReference>
<keyword evidence="3" id="KW-0804">Transcription</keyword>
<organism evidence="5 6">
    <name type="scientific">Cohnella fermenti</name>
    <dbReference type="NCBI Taxonomy" id="2565925"/>
    <lineage>
        <taxon>Bacteria</taxon>
        <taxon>Bacillati</taxon>
        <taxon>Bacillota</taxon>
        <taxon>Bacilli</taxon>
        <taxon>Bacillales</taxon>
        <taxon>Paenibacillaceae</taxon>
        <taxon>Cohnella</taxon>
    </lineage>
</organism>
<dbReference type="SUPFAM" id="SSF46785">
    <property type="entry name" value="Winged helix' DNA-binding domain"/>
    <property type="match status" value="1"/>
</dbReference>
<accession>A0A4V3WE38</accession>
<dbReference type="Gene3D" id="1.10.10.10">
    <property type="entry name" value="Winged helix-like DNA-binding domain superfamily/Winged helix DNA-binding domain"/>
    <property type="match status" value="1"/>
</dbReference>
<evidence type="ECO:0000256" key="2">
    <source>
        <dbReference type="ARBA" id="ARBA00023125"/>
    </source>
</evidence>
<evidence type="ECO:0000256" key="3">
    <source>
        <dbReference type="ARBA" id="ARBA00023163"/>
    </source>
</evidence>
<dbReference type="Pfam" id="PF00392">
    <property type="entry name" value="GntR"/>
    <property type="match status" value="1"/>
</dbReference>
<keyword evidence="2" id="KW-0238">DNA-binding</keyword>
<evidence type="ECO:0000313" key="6">
    <source>
        <dbReference type="Proteomes" id="UP000310636"/>
    </source>
</evidence>
<dbReference type="CDD" id="cd07377">
    <property type="entry name" value="WHTH_GntR"/>
    <property type="match status" value="1"/>
</dbReference>
<dbReference type="PROSITE" id="PS50949">
    <property type="entry name" value="HTH_GNTR"/>
    <property type="match status" value="1"/>
</dbReference>
<dbReference type="OrthoDB" id="368257at2"/>
<dbReference type="InterPro" id="IPR036388">
    <property type="entry name" value="WH-like_DNA-bd_sf"/>
</dbReference>
<reference evidence="5 6" key="1">
    <citation type="submission" date="2019-04" db="EMBL/GenBank/DDBJ databases">
        <title>Cohnella sp. nov. isolated from preserved vegetables.</title>
        <authorList>
            <person name="Lin S.-Y."/>
            <person name="Hung M.-H."/>
            <person name="Young C.-C."/>
        </authorList>
    </citation>
    <scope>NUCLEOTIDE SEQUENCE [LARGE SCALE GENOMIC DNA]</scope>
    <source>
        <strain evidence="5 6">CC-MHH1044</strain>
    </source>
</reference>
<dbReference type="GO" id="GO:0003700">
    <property type="term" value="F:DNA-binding transcription factor activity"/>
    <property type="evidence" value="ECO:0007669"/>
    <property type="project" value="InterPro"/>
</dbReference>
<comment type="caution">
    <text evidence="5">The sequence shown here is derived from an EMBL/GenBank/DDBJ whole genome shotgun (WGS) entry which is preliminary data.</text>
</comment>
<dbReference type="PANTHER" id="PTHR43537">
    <property type="entry name" value="TRANSCRIPTIONAL REGULATOR, GNTR FAMILY"/>
    <property type="match status" value="1"/>
</dbReference>
<evidence type="ECO:0000313" key="5">
    <source>
        <dbReference type="EMBL" id="THF74719.1"/>
    </source>
</evidence>
<feature type="domain" description="HTH gntR-type" evidence="4">
    <location>
        <begin position="15"/>
        <end position="82"/>
    </location>
</feature>
<dbReference type="EMBL" id="SSOB01000038">
    <property type="protein sequence ID" value="THF74719.1"/>
    <property type="molecule type" value="Genomic_DNA"/>
</dbReference>